<dbReference type="InterPro" id="IPR011333">
    <property type="entry name" value="SKP1/BTB/POZ_sf"/>
</dbReference>
<dbReference type="Proteomes" id="UP000828390">
    <property type="component" value="Unassembled WGS sequence"/>
</dbReference>
<reference evidence="2" key="2">
    <citation type="submission" date="2020-11" db="EMBL/GenBank/DDBJ databases">
        <authorList>
            <person name="McCartney M.A."/>
            <person name="Auch B."/>
            <person name="Kono T."/>
            <person name="Mallez S."/>
            <person name="Becker A."/>
            <person name="Gohl D.M."/>
            <person name="Silverstein K.A.T."/>
            <person name="Koren S."/>
            <person name="Bechman K.B."/>
            <person name="Herman A."/>
            <person name="Abrahante J.E."/>
            <person name="Garbe J."/>
        </authorList>
    </citation>
    <scope>NUCLEOTIDE SEQUENCE</scope>
    <source>
        <strain evidence="2">Duluth1</strain>
        <tissue evidence="2">Whole animal</tissue>
    </source>
</reference>
<organism evidence="2 3">
    <name type="scientific">Dreissena polymorpha</name>
    <name type="common">Zebra mussel</name>
    <name type="synonym">Mytilus polymorpha</name>
    <dbReference type="NCBI Taxonomy" id="45954"/>
    <lineage>
        <taxon>Eukaryota</taxon>
        <taxon>Metazoa</taxon>
        <taxon>Spiralia</taxon>
        <taxon>Lophotrochozoa</taxon>
        <taxon>Mollusca</taxon>
        <taxon>Bivalvia</taxon>
        <taxon>Autobranchia</taxon>
        <taxon>Heteroconchia</taxon>
        <taxon>Euheterodonta</taxon>
        <taxon>Imparidentia</taxon>
        <taxon>Neoheterodontei</taxon>
        <taxon>Myida</taxon>
        <taxon>Dreissenoidea</taxon>
        <taxon>Dreissenidae</taxon>
        <taxon>Dreissena</taxon>
    </lineage>
</organism>
<dbReference type="AlphaFoldDB" id="A0A9D4DTU7"/>
<sequence>MSRYHLSTEKVVKLNVGGTFYSSTKETLTKVHGSYIWRIFTGDAPCPRDERGSYFIDRDGPIFRHILNYLRSDRLSVPYGFREFDLLKVEADYYGLPALVQEIEVILVSFKRKRRRRPNSNRKKTSQSVNELHRVHERDGDLYISDEDSDWFYD</sequence>
<gene>
    <name evidence="2" type="ORF">DPMN_190431</name>
</gene>
<dbReference type="SMART" id="SM00225">
    <property type="entry name" value="BTB"/>
    <property type="match status" value="1"/>
</dbReference>
<dbReference type="PANTHER" id="PTHR14499:SF136">
    <property type="entry name" value="GH08630P"/>
    <property type="match status" value="1"/>
</dbReference>
<dbReference type="InterPro" id="IPR000210">
    <property type="entry name" value="BTB/POZ_dom"/>
</dbReference>
<dbReference type="Pfam" id="PF02214">
    <property type="entry name" value="BTB_2"/>
    <property type="match status" value="1"/>
</dbReference>
<dbReference type="PANTHER" id="PTHR14499">
    <property type="entry name" value="POTASSIUM CHANNEL TETRAMERIZATION DOMAIN-CONTAINING"/>
    <property type="match status" value="1"/>
</dbReference>
<reference evidence="2" key="1">
    <citation type="journal article" date="2019" name="bioRxiv">
        <title>The Genome of the Zebra Mussel, Dreissena polymorpha: A Resource for Invasive Species Research.</title>
        <authorList>
            <person name="McCartney M.A."/>
            <person name="Auch B."/>
            <person name="Kono T."/>
            <person name="Mallez S."/>
            <person name="Zhang Y."/>
            <person name="Obille A."/>
            <person name="Becker A."/>
            <person name="Abrahante J.E."/>
            <person name="Garbe J."/>
            <person name="Badalamenti J.P."/>
            <person name="Herman A."/>
            <person name="Mangelson H."/>
            <person name="Liachko I."/>
            <person name="Sullivan S."/>
            <person name="Sone E.D."/>
            <person name="Koren S."/>
            <person name="Silverstein K.A.T."/>
            <person name="Beckman K.B."/>
            <person name="Gohl D.M."/>
        </authorList>
    </citation>
    <scope>NUCLEOTIDE SEQUENCE</scope>
    <source>
        <strain evidence="2">Duluth1</strain>
        <tissue evidence="2">Whole animal</tissue>
    </source>
</reference>
<keyword evidence="3" id="KW-1185">Reference proteome</keyword>
<dbReference type="InterPro" id="IPR003131">
    <property type="entry name" value="T1-type_BTB"/>
</dbReference>
<evidence type="ECO:0000313" key="2">
    <source>
        <dbReference type="EMBL" id="KAH3755732.1"/>
    </source>
</evidence>
<evidence type="ECO:0000259" key="1">
    <source>
        <dbReference type="SMART" id="SM00225"/>
    </source>
</evidence>
<accession>A0A9D4DTU7</accession>
<dbReference type="EMBL" id="JAIWYP010000010">
    <property type="protein sequence ID" value="KAH3755732.1"/>
    <property type="molecule type" value="Genomic_DNA"/>
</dbReference>
<dbReference type="Gene3D" id="3.30.710.10">
    <property type="entry name" value="Potassium Channel Kv1.1, Chain A"/>
    <property type="match status" value="1"/>
</dbReference>
<dbReference type="OrthoDB" id="2414723at2759"/>
<proteinExistence type="predicted"/>
<name>A0A9D4DTU7_DREPO</name>
<feature type="domain" description="BTB" evidence="1">
    <location>
        <begin position="10"/>
        <end position="111"/>
    </location>
</feature>
<protein>
    <recommendedName>
        <fullName evidence="1">BTB domain-containing protein</fullName>
    </recommendedName>
</protein>
<dbReference type="GO" id="GO:0051260">
    <property type="term" value="P:protein homooligomerization"/>
    <property type="evidence" value="ECO:0007669"/>
    <property type="project" value="InterPro"/>
</dbReference>
<dbReference type="SUPFAM" id="SSF54695">
    <property type="entry name" value="POZ domain"/>
    <property type="match status" value="1"/>
</dbReference>
<comment type="caution">
    <text evidence="2">The sequence shown here is derived from an EMBL/GenBank/DDBJ whole genome shotgun (WGS) entry which is preliminary data.</text>
</comment>
<evidence type="ECO:0000313" key="3">
    <source>
        <dbReference type="Proteomes" id="UP000828390"/>
    </source>
</evidence>